<feature type="compositionally biased region" description="Polar residues" evidence="1">
    <location>
        <begin position="1650"/>
        <end position="1661"/>
    </location>
</feature>
<dbReference type="Proteomes" id="UP000886998">
    <property type="component" value="Unassembled WGS sequence"/>
</dbReference>
<evidence type="ECO:0000313" key="3">
    <source>
        <dbReference type="EMBL" id="GFY43423.1"/>
    </source>
</evidence>
<keyword evidence="4" id="KW-1185">Reference proteome</keyword>
<feature type="compositionally biased region" description="Polar residues" evidence="1">
    <location>
        <begin position="2432"/>
        <end position="2444"/>
    </location>
</feature>
<dbReference type="SUPFAM" id="SSF57603">
    <property type="entry name" value="FnI-like domain"/>
    <property type="match status" value="2"/>
</dbReference>
<comment type="caution">
    <text evidence="3">The sequence shown here is derived from an EMBL/GenBank/DDBJ whole genome shotgun (WGS) entry which is preliminary data.</text>
</comment>
<feature type="region of interest" description="Disordered" evidence="1">
    <location>
        <begin position="1837"/>
        <end position="1867"/>
    </location>
</feature>
<feature type="region of interest" description="Disordered" evidence="1">
    <location>
        <begin position="1023"/>
        <end position="1105"/>
    </location>
</feature>
<feature type="compositionally biased region" description="Acidic residues" evidence="1">
    <location>
        <begin position="1854"/>
        <end position="1865"/>
    </location>
</feature>
<evidence type="ECO:0000256" key="1">
    <source>
        <dbReference type="SAM" id="MobiDB-lite"/>
    </source>
</evidence>
<dbReference type="EMBL" id="BMAV01003668">
    <property type="protein sequence ID" value="GFY43423.1"/>
    <property type="molecule type" value="Genomic_DNA"/>
</dbReference>
<feature type="compositionally biased region" description="Low complexity" evidence="1">
    <location>
        <begin position="2517"/>
        <end position="2526"/>
    </location>
</feature>
<feature type="compositionally biased region" description="Basic and acidic residues" evidence="1">
    <location>
        <begin position="638"/>
        <end position="656"/>
    </location>
</feature>
<feature type="region of interest" description="Disordered" evidence="1">
    <location>
        <begin position="1889"/>
        <end position="1987"/>
    </location>
</feature>
<accession>A0A8X6WY05</accession>
<feature type="compositionally biased region" description="Polar residues" evidence="1">
    <location>
        <begin position="1892"/>
        <end position="1959"/>
    </location>
</feature>
<feature type="compositionally biased region" description="Polar residues" evidence="1">
    <location>
        <begin position="812"/>
        <end position="834"/>
    </location>
</feature>
<feature type="domain" description="VWFC" evidence="2">
    <location>
        <begin position="77"/>
        <end position="137"/>
    </location>
</feature>
<evidence type="ECO:0000313" key="4">
    <source>
        <dbReference type="Proteomes" id="UP000886998"/>
    </source>
</evidence>
<reference evidence="3" key="1">
    <citation type="submission" date="2020-08" db="EMBL/GenBank/DDBJ databases">
        <title>Multicomponent nature underlies the extraordinary mechanical properties of spider dragline silk.</title>
        <authorList>
            <person name="Kono N."/>
            <person name="Nakamura H."/>
            <person name="Mori M."/>
            <person name="Yoshida Y."/>
            <person name="Ohtoshi R."/>
            <person name="Malay A.D."/>
            <person name="Moran D.A.P."/>
            <person name="Tomita M."/>
            <person name="Numata K."/>
            <person name="Arakawa K."/>
        </authorList>
    </citation>
    <scope>NUCLEOTIDE SEQUENCE</scope>
</reference>
<evidence type="ECO:0000259" key="2">
    <source>
        <dbReference type="PROSITE" id="PS50184"/>
    </source>
</evidence>
<feature type="region of interest" description="Disordered" evidence="1">
    <location>
        <begin position="608"/>
        <end position="664"/>
    </location>
</feature>
<feature type="compositionally biased region" description="Basic and acidic residues" evidence="1">
    <location>
        <begin position="2289"/>
        <end position="2299"/>
    </location>
</feature>
<feature type="compositionally biased region" description="Polar residues" evidence="1">
    <location>
        <begin position="298"/>
        <end position="312"/>
    </location>
</feature>
<dbReference type="OrthoDB" id="6431727at2759"/>
<feature type="compositionally biased region" description="Polar residues" evidence="1">
    <location>
        <begin position="620"/>
        <end position="631"/>
    </location>
</feature>
<feature type="compositionally biased region" description="Polar residues" evidence="1">
    <location>
        <begin position="1077"/>
        <end position="1105"/>
    </location>
</feature>
<feature type="compositionally biased region" description="Acidic residues" evidence="1">
    <location>
        <begin position="1023"/>
        <end position="1040"/>
    </location>
</feature>
<dbReference type="SMART" id="SM00214">
    <property type="entry name" value="VWC"/>
    <property type="match status" value="2"/>
</dbReference>
<feature type="region of interest" description="Disordered" evidence="1">
    <location>
        <begin position="1632"/>
        <end position="1661"/>
    </location>
</feature>
<feature type="region of interest" description="Disordered" evidence="1">
    <location>
        <begin position="1440"/>
        <end position="1464"/>
    </location>
</feature>
<protein>
    <recommendedName>
        <fullName evidence="2">VWFC domain-containing protein</fullName>
    </recommendedName>
</protein>
<proteinExistence type="predicted"/>
<feature type="domain" description="VWFC" evidence="2">
    <location>
        <begin position="16"/>
        <end position="76"/>
    </location>
</feature>
<name>A0A8X6WY05_9ARAC</name>
<dbReference type="InterPro" id="IPR001007">
    <property type="entry name" value="VWF_dom"/>
</dbReference>
<feature type="region of interest" description="Disordered" evidence="1">
    <location>
        <begin position="2268"/>
        <end position="2304"/>
    </location>
</feature>
<feature type="region of interest" description="Disordered" evidence="1">
    <location>
        <begin position="2420"/>
        <end position="2444"/>
    </location>
</feature>
<feature type="region of interest" description="Disordered" evidence="1">
    <location>
        <begin position="298"/>
        <end position="320"/>
    </location>
</feature>
<feature type="compositionally biased region" description="Basic and acidic residues" evidence="1">
    <location>
        <begin position="1065"/>
        <end position="1075"/>
    </location>
</feature>
<feature type="region of interest" description="Disordered" evidence="1">
    <location>
        <begin position="812"/>
        <end position="861"/>
    </location>
</feature>
<dbReference type="PROSITE" id="PS50184">
    <property type="entry name" value="VWFC_2"/>
    <property type="match status" value="2"/>
</dbReference>
<feature type="region of interest" description="Disordered" evidence="1">
    <location>
        <begin position="2498"/>
        <end position="2564"/>
    </location>
</feature>
<feature type="region of interest" description="Disordered" evidence="1">
    <location>
        <begin position="346"/>
        <end position="392"/>
    </location>
</feature>
<organism evidence="3 4">
    <name type="scientific">Trichonephila inaurata madagascariensis</name>
    <dbReference type="NCBI Taxonomy" id="2747483"/>
    <lineage>
        <taxon>Eukaryota</taxon>
        <taxon>Metazoa</taxon>
        <taxon>Ecdysozoa</taxon>
        <taxon>Arthropoda</taxon>
        <taxon>Chelicerata</taxon>
        <taxon>Arachnida</taxon>
        <taxon>Araneae</taxon>
        <taxon>Araneomorphae</taxon>
        <taxon>Entelegynae</taxon>
        <taxon>Araneoidea</taxon>
        <taxon>Nephilidae</taxon>
        <taxon>Trichonephila</taxon>
        <taxon>Trichonephila inaurata</taxon>
    </lineage>
</organism>
<gene>
    <name evidence="3" type="primary">NCL1_12636</name>
    <name evidence="3" type="ORF">TNIN_470161</name>
</gene>
<sequence>MGVIHKRAAFYIANDTMCIVDGDVYHNGDPVPTDDECERCTCRPPGFSCVLRDCDTKPGCKAVRRAGECCPEYVCGCVHNNRVYEDGEIIKDLQNACYTCRCHGSSISCTFADCLFRGDCPPEYVPGECCPRYDHCPPLSTTSSSTIFTTESTTRSPVVQQQEQHFLNSTTQHLEKFTAKDTTVTIIDISESITTTPTSIYDVSTPSAISVRFTLTNGPISSISDIDFTTLSTLLPLQSVSYTETTKYVIPQESKTTTLSSFPEILDADSSHETEEVVTVASTTSVSTEGKKDLVTATVPQSSSGLITGDSSPHTDEYSTEGLGVKVESTPFYDSQDHVFIFEGTTEASRSSTKDDTGDLSNVFSTTTSYESTEVSEGEESQSTVSSKAPPEVFDFNETHSYTEDEELDHSSTKLYEETHKIHDATELYSTTETINKEIELSTENVHSESNISDVTESTTITASYPQNYTDYTHLSSEAPIIMDINESSSPSIEILDGEETTLTEKQNESSTASNTFESIHTSTDHSYHIYETASTEKPSESFTVSNVTESHFDSEASDVTTKKYDEALDTLQTIESLVSEVSQDHGEHSSTEKSNEIDEFLLTTSFNSSTEASDENEELSSQLNETSEYSNIPAHFTTEKIEETKITESWKETPSHTDSIQYQTTDKPEIHSTLESLEYSTKSDIYSTESSNFIDNTSLIFETSAENKITNDPFEDSSSTSTENDSSIFATIAAAETTEKPSISKTSHLSEISVTESEITTHSSFNDSLEENIQDSETSNEPLATAILGTNIFSEDNFDASLEQNSTNFDASLEQNSTDPSEPSNASSATTIKESGEFSDFDSSVSKDTTESSETTNNFYTTTEEFEESALHNNSDDTKKESSAQYFDTSNGIYETSTQDLEKFPDIHSTDSSKTTSVDKLLITTEGTLLGQYEDNITVKNTATEESTSEESEISTFSTHLDITSTNDKTPDIIFSGSKFATEAVESSTSPDEEATDISSTAFTIIDSDKISIDLNNVTDEISEEGNESTELNLEDATSESEKENSSSEFNESILTTGVNDDGDQNRDPSEFHEVSVNSDTVSEDYSINDSETDTSEGSNENVVTDSVISTASNESGNEIVNSMEETTSSLESKTSQSNFDTVFNNQHTTEMEEHFSDESSTKINDNSTIEVITENTDLLNLDSLEHSTAKNINTESSDGTKQFHTTTSSYITDKTVKDHDFDVSNIFSDITASSHTVSEEANNGETSQFSTSATNDISTTSQNLVKITVTDSDEETTKGEIVTQHSTHFPHSVGEFTTETLPTDTSFDVKESETFEPVSDDKKDIDTHSVNNFSNGYDVSTLETSNTPEGGVSHDDQSVSILNQEENITPNTENNVDHSTSIGIDTFNKPTDSTTNQESGESIFSNIPSEHIKNDTLTDDDYITLDSEEDQFHQVFEHTTPNSKQPFETEINPSTTSVENESTIAQTLTTNPSSNENSPEEDDFVEKENLVHSDYETNIPNNFSTTEQNLVALTNTVTHIDALSTEEAAHPDEDLIYITSEHPESILDSLEYTESQKSDINIFKEDIENLNHTSSTDLTSELNQENDNIKDETSENVRVISTSVTNEPTTLVPYSSETNSSTQFQLNELTSFGDGSTTSETKESNTELPPSSTGNKQFSKNNAEVSTTFATHSLEPVTFDHSVEEMFDAEEVLPSENFNSIQVNETSVAEVVSNPEDSQGNLNNSKFENSDLSFETTTVFQSDSSTVDNEHVENVPVTQASAFYDKSTVQVEILFGQNNEPTESHEETYSTTPTVNKKTQAENLTINENIYGIAMHEYEDENEKLDLHKQVHTSTISEIPEVSQKDQTPDYSDLEFDSEEETTENFNVKVTTPVVTYRVETARNLDDFTDSNSWPITEESNSRLNVETSSTNQIFTNPETDTSILSSSTKDVNDNFGTNRDSSDSFENTSTDSSSKVAFSHDHGSTLENSETHLSSDEYPTFQTPKDTKTYEVSELTTENVPSHDEELQATTFSDKTNDIQNNSLVNSNATFPKNTYEAYGYLGGVFITGNSKYEETHIKNSSEILNPINEITTTDHDALSSILDAENSKEGNRDDIRKDNEFTTELDDGTGKEIEFKTSTNIPVEYFKEDEEVETAFILKEQPHSTPDESENLSTEESHVKVLSTFSESSSEIASSSETPNEHHIQVSVNNSENSNGPEKGGEWFEPTLASSDNNVAYLHPGLHFSNETEELNSEERHNSTSFIILDEEQRGPEKGGEFFEPTFPNLFPLNSKTEEKENGNQSLENEQKGPEKGGELFEPTIPNTFLLNNKTKRNGNVAQTVTESFKDVTETSNTATSMSFSTILPSYVLFRGKENTDSTVSKSNASEKLEPIKGDETVLPPDAMNHTEVLITEESRHHPLFAQNINTETSELNNSHVDTSTKAEDNVPTLSETQEPSITTEKAEFNFSTEKSKTEAHQPYSLIDVISNVFKAPGYDSEVHSRFLKEQVYFSDKEKPSSVSKRSVNDVPNKIHSGNSTSNTSSDINIREHHPHVLQTKKTVHEEESSSSAVNDMRSHDPPPAKVTSSFIFVASDNSNTASRKFPLWISSGSVQDVKLSDNYAD</sequence>
<feature type="compositionally biased region" description="Basic and acidic residues" evidence="1">
    <location>
        <begin position="1961"/>
        <end position="1978"/>
    </location>
</feature>